<feature type="transmembrane region" description="Helical" evidence="8">
    <location>
        <begin position="150"/>
        <end position="169"/>
    </location>
</feature>
<feature type="transmembrane region" description="Helical" evidence="8">
    <location>
        <begin position="175"/>
        <end position="192"/>
    </location>
</feature>
<keyword evidence="6 8" id="KW-1133">Transmembrane helix</keyword>
<keyword evidence="4" id="KW-0997">Cell inner membrane</keyword>
<accession>A0ABP8JSK2</accession>
<dbReference type="PRINTS" id="PR00174">
    <property type="entry name" value="LACYSMPORT"/>
</dbReference>
<reference evidence="10" key="1">
    <citation type="journal article" date="2019" name="Int. J. Syst. Evol. Microbiol.">
        <title>The Global Catalogue of Microorganisms (GCM) 10K type strain sequencing project: providing services to taxonomists for standard genome sequencing and annotation.</title>
        <authorList>
            <consortium name="The Broad Institute Genomics Platform"/>
            <consortium name="The Broad Institute Genome Sequencing Center for Infectious Disease"/>
            <person name="Wu L."/>
            <person name="Ma J."/>
        </authorList>
    </citation>
    <scope>NUCLEOTIDE SEQUENCE [LARGE SCALE GENOMIC DNA]</scope>
    <source>
        <strain evidence="10">JCM 17688</strain>
    </source>
</reference>
<dbReference type="PANTHER" id="PTHR23522:SF10">
    <property type="entry name" value="3-PHENYLPROPIONIC ACID TRANSPORTER-RELATED"/>
    <property type="match status" value="1"/>
</dbReference>
<feature type="transmembrane region" description="Helical" evidence="8">
    <location>
        <begin position="12"/>
        <end position="32"/>
    </location>
</feature>
<feature type="transmembrane region" description="Helical" evidence="8">
    <location>
        <begin position="351"/>
        <end position="371"/>
    </location>
</feature>
<keyword evidence="3" id="KW-1003">Cell membrane</keyword>
<feature type="transmembrane region" description="Helical" evidence="8">
    <location>
        <begin position="383"/>
        <end position="400"/>
    </location>
</feature>
<evidence type="ECO:0000256" key="6">
    <source>
        <dbReference type="ARBA" id="ARBA00022989"/>
    </source>
</evidence>
<evidence type="ECO:0000256" key="4">
    <source>
        <dbReference type="ARBA" id="ARBA00022519"/>
    </source>
</evidence>
<evidence type="ECO:0000256" key="7">
    <source>
        <dbReference type="ARBA" id="ARBA00023136"/>
    </source>
</evidence>
<keyword evidence="2" id="KW-0813">Transport</keyword>
<gene>
    <name evidence="9" type="ORF">GCM10023147_28580</name>
</gene>
<keyword evidence="5 8" id="KW-0812">Transmembrane</keyword>
<dbReference type="Pfam" id="PF01306">
    <property type="entry name" value="LacY_symp"/>
    <property type="match status" value="1"/>
</dbReference>
<evidence type="ECO:0000256" key="3">
    <source>
        <dbReference type="ARBA" id="ARBA00022475"/>
    </source>
</evidence>
<comment type="subcellular location">
    <subcellularLocation>
        <location evidence="1">Cell inner membrane</location>
        <topology evidence="1">Multi-pass membrane protein</topology>
    </subcellularLocation>
</comment>
<feature type="transmembrane region" description="Helical" evidence="8">
    <location>
        <begin position="106"/>
        <end position="130"/>
    </location>
</feature>
<keyword evidence="10" id="KW-1185">Reference proteome</keyword>
<dbReference type="Proteomes" id="UP001500635">
    <property type="component" value="Unassembled WGS sequence"/>
</dbReference>
<feature type="transmembrane region" description="Helical" evidence="8">
    <location>
        <begin position="223"/>
        <end position="240"/>
    </location>
</feature>
<protein>
    <submittedName>
        <fullName evidence="9">MFS transporter</fullName>
    </submittedName>
</protein>
<feature type="transmembrane region" description="Helical" evidence="8">
    <location>
        <begin position="52"/>
        <end position="69"/>
    </location>
</feature>
<dbReference type="PANTHER" id="PTHR23522">
    <property type="entry name" value="BLL5896 PROTEIN"/>
    <property type="match status" value="1"/>
</dbReference>
<evidence type="ECO:0000256" key="1">
    <source>
        <dbReference type="ARBA" id="ARBA00004429"/>
    </source>
</evidence>
<evidence type="ECO:0000256" key="8">
    <source>
        <dbReference type="SAM" id="Phobius"/>
    </source>
</evidence>
<dbReference type="SUPFAM" id="SSF103473">
    <property type="entry name" value="MFS general substrate transporter"/>
    <property type="match status" value="1"/>
</dbReference>
<comment type="caution">
    <text evidence="9">The sequence shown here is derived from an EMBL/GenBank/DDBJ whole genome shotgun (WGS) entry which is preliminary data.</text>
</comment>
<evidence type="ECO:0000313" key="9">
    <source>
        <dbReference type="EMBL" id="GAA4395404.1"/>
    </source>
</evidence>
<sequence length="427" mass="47040">MAFSQALRNRSYLHASATLLTFFASWGIWWSFFSPWLTDAKGIGLDGANQGTVYSANSLATLVIMLVYGTIQDRLGLRRHLVLLASVAMSLVGPFFIFVYEPLLRHHFAIGVVVGAVYLSLGYLAAAGLLEAVAERLSRRYGFEYGQSRAWGSFGYAVVALAAGFLYSVNPELNFILGSVLGVICLLITIFWRDAKSEAGHVAIEPSTPSLQEMVALLGMPRLWKIIVLVFFSWTFYTVFDQQMFPNYYIALFSSHDRGQQVYGTLNAIQVFGEAAMMAVVPVLMKRIGVRNTLLLGVTVMCLRIGGCALFHDPVMVSIVKMFHSLEVPLCILSIFRYFTLHFASKLSATLYMVGFQIASQIGVVVLSPALGSLRDHVGYRPTFVVIAVVVACAGIYGWFTIKRDDQDVEGDPFLRSGDVAKGKVLA</sequence>
<organism evidence="9 10">
    <name type="scientific">Tsukamurella soli</name>
    <dbReference type="NCBI Taxonomy" id="644556"/>
    <lineage>
        <taxon>Bacteria</taxon>
        <taxon>Bacillati</taxon>
        <taxon>Actinomycetota</taxon>
        <taxon>Actinomycetes</taxon>
        <taxon>Mycobacteriales</taxon>
        <taxon>Tsukamurellaceae</taxon>
        <taxon>Tsukamurella</taxon>
    </lineage>
</organism>
<dbReference type="NCBIfam" id="NF007077">
    <property type="entry name" value="PRK09528.1"/>
    <property type="match status" value="1"/>
</dbReference>
<dbReference type="NCBIfam" id="TIGR00882">
    <property type="entry name" value="2A0105"/>
    <property type="match status" value="1"/>
</dbReference>
<evidence type="ECO:0000256" key="5">
    <source>
        <dbReference type="ARBA" id="ARBA00022692"/>
    </source>
</evidence>
<dbReference type="InterPro" id="IPR000576">
    <property type="entry name" value="LacY/RafB_perm_fam"/>
</dbReference>
<evidence type="ECO:0000256" key="2">
    <source>
        <dbReference type="ARBA" id="ARBA00022448"/>
    </source>
</evidence>
<feature type="transmembrane region" description="Helical" evidence="8">
    <location>
        <begin position="81"/>
        <end position="100"/>
    </location>
</feature>
<keyword evidence="7 8" id="KW-0472">Membrane</keyword>
<dbReference type="Gene3D" id="1.20.1250.20">
    <property type="entry name" value="MFS general substrate transporter like domains"/>
    <property type="match status" value="2"/>
</dbReference>
<name>A0ABP8JSK2_9ACTN</name>
<feature type="transmembrane region" description="Helical" evidence="8">
    <location>
        <begin position="293"/>
        <end position="312"/>
    </location>
</feature>
<dbReference type="EMBL" id="BAABFR010000043">
    <property type="protein sequence ID" value="GAA4395404.1"/>
    <property type="molecule type" value="Genomic_DNA"/>
</dbReference>
<dbReference type="InterPro" id="IPR036259">
    <property type="entry name" value="MFS_trans_sf"/>
</dbReference>
<feature type="transmembrane region" description="Helical" evidence="8">
    <location>
        <begin position="260"/>
        <end position="281"/>
    </location>
</feature>
<proteinExistence type="predicted"/>
<dbReference type="RefSeq" id="WP_344997001.1">
    <property type="nucleotide sequence ID" value="NZ_BAABFR010000043.1"/>
</dbReference>
<evidence type="ECO:0000313" key="10">
    <source>
        <dbReference type="Proteomes" id="UP001500635"/>
    </source>
</evidence>